<dbReference type="HOGENOM" id="CLU_2653156_0_0_4"/>
<sequence>MSHSTVPCAYSIYVNIHFYKFNCNSRFYYSQINVDKDDFILTTEVVVDNFILKKHIINQNNYRDSLFTVEELWKKR</sequence>
<name>S3B800_9BURK</name>
<dbReference type="STRING" id="1203554.HMPREF1476_02329"/>
<evidence type="ECO:0000313" key="2">
    <source>
        <dbReference type="Proteomes" id="UP000014400"/>
    </source>
</evidence>
<keyword evidence="2" id="KW-1185">Reference proteome</keyword>
<accession>S3B800</accession>
<dbReference type="Proteomes" id="UP000014400">
    <property type="component" value="Unassembled WGS sequence"/>
</dbReference>
<dbReference type="EMBL" id="ATCF01000038">
    <property type="protein sequence ID" value="EPD97493.1"/>
    <property type="molecule type" value="Genomic_DNA"/>
</dbReference>
<organism evidence="1 2">
    <name type="scientific">Sutterella wadsworthensis HGA0223</name>
    <dbReference type="NCBI Taxonomy" id="1203554"/>
    <lineage>
        <taxon>Bacteria</taxon>
        <taxon>Pseudomonadati</taxon>
        <taxon>Pseudomonadota</taxon>
        <taxon>Betaproteobacteria</taxon>
        <taxon>Burkholderiales</taxon>
        <taxon>Sutterellaceae</taxon>
        <taxon>Sutterella</taxon>
    </lineage>
</organism>
<proteinExistence type="predicted"/>
<gene>
    <name evidence="1" type="ORF">HMPREF1476_02329</name>
</gene>
<dbReference type="AlphaFoldDB" id="S3B800"/>
<evidence type="ECO:0000313" key="1">
    <source>
        <dbReference type="EMBL" id="EPD97493.1"/>
    </source>
</evidence>
<protein>
    <submittedName>
        <fullName evidence="1">Uncharacterized protein</fullName>
    </submittedName>
</protein>
<reference evidence="1 2" key="1">
    <citation type="submission" date="2013-04" db="EMBL/GenBank/DDBJ databases">
        <title>The Genome Sequence of Sutterella wadsworthensis HGA0223.</title>
        <authorList>
            <consortium name="The Broad Institute Genomics Platform"/>
            <person name="Earl A."/>
            <person name="Ward D."/>
            <person name="Feldgarden M."/>
            <person name="Gevers D."/>
            <person name="Schmidt T.M."/>
            <person name="Dover J."/>
            <person name="Dai D."/>
            <person name="Walker B."/>
            <person name="Young S."/>
            <person name="Zeng Q."/>
            <person name="Gargeya S."/>
            <person name="Fitzgerald M."/>
            <person name="Haas B."/>
            <person name="Abouelleil A."/>
            <person name="Allen A.W."/>
            <person name="Alvarado L."/>
            <person name="Arachchi H.M."/>
            <person name="Berlin A.M."/>
            <person name="Chapman S.B."/>
            <person name="Gainer-Dewar J."/>
            <person name="Goldberg J."/>
            <person name="Griggs A."/>
            <person name="Gujja S."/>
            <person name="Hansen M."/>
            <person name="Howarth C."/>
            <person name="Imamovic A."/>
            <person name="Ireland A."/>
            <person name="Larimer J."/>
            <person name="McCowan C."/>
            <person name="Murphy C."/>
            <person name="Pearson M."/>
            <person name="Poon T.W."/>
            <person name="Priest M."/>
            <person name="Roberts A."/>
            <person name="Saif S."/>
            <person name="Shea T."/>
            <person name="Sisk P."/>
            <person name="Sykes S."/>
            <person name="Wortman J."/>
            <person name="Nusbaum C."/>
            <person name="Birren B."/>
        </authorList>
    </citation>
    <scope>NUCLEOTIDE SEQUENCE [LARGE SCALE GENOMIC DNA]</scope>
    <source>
        <strain evidence="1 2">HGA0223</strain>
    </source>
</reference>
<comment type="caution">
    <text evidence="1">The sequence shown here is derived from an EMBL/GenBank/DDBJ whole genome shotgun (WGS) entry which is preliminary data.</text>
</comment>